<feature type="transmembrane region" description="Helical" evidence="1">
    <location>
        <begin position="103"/>
        <end position="120"/>
    </location>
</feature>
<name>A0AAC8YG78_9ACTN</name>
<dbReference type="RefSeq" id="WP_062819973.1">
    <property type="nucleotide sequence ID" value="NZ_CP014352.1"/>
</dbReference>
<evidence type="ECO:0000313" key="3">
    <source>
        <dbReference type="EMBL" id="AOZ47498.1"/>
    </source>
</evidence>
<dbReference type="EMBL" id="CP015970">
    <property type="protein sequence ID" value="AOZ47498.1"/>
    <property type="molecule type" value="Genomic_DNA"/>
</dbReference>
<dbReference type="AlphaFoldDB" id="A0AAC8YG78"/>
<evidence type="ECO:0000313" key="2">
    <source>
        <dbReference type="EMBL" id="AMS06035.1"/>
    </source>
</evidence>
<gene>
    <name evidence="3" type="ORF">A8L58_13370</name>
    <name evidence="2" type="ORF">AXH35_11920</name>
</gene>
<feature type="transmembrane region" description="Helical" evidence="1">
    <location>
        <begin position="42"/>
        <end position="64"/>
    </location>
</feature>
<dbReference type="EMBL" id="CP014352">
    <property type="protein sequence ID" value="AMS06035.1"/>
    <property type="molecule type" value="Genomic_DNA"/>
</dbReference>
<feature type="transmembrane region" description="Helical" evidence="1">
    <location>
        <begin position="132"/>
        <end position="154"/>
    </location>
</feature>
<dbReference type="Proteomes" id="UP000075221">
    <property type="component" value="Chromosome"/>
</dbReference>
<accession>A0AAC8YG78</accession>
<evidence type="ECO:0000256" key="1">
    <source>
        <dbReference type="SAM" id="Phobius"/>
    </source>
</evidence>
<reference evidence="2 4" key="2">
    <citation type="submission" date="2016-02" db="EMBL/GenBank/DDBJ databases">
        <title>Complete Genome Sequence of Propionibacterium acidipropionici ATCC 55737.</title>
        <authorList>
            <person name="Luna Flores C.H."/>
            <person name="Nielsen L.K."/>
            <person name="Marcellin E."/>
        </authorList>
    </citation>
    <scope>NUCLEOTIDE SEQUENCE [LARGE SCALE GENOMIC DNA]</scope>
    <source>
        <strain evidence="2 4">ATCC 55737</strain>
    </source>
</reference>
<evidence type="ECO:0000313" key="4">
    <source>
        <dbReference type="Proteomes" id="UP000075221"/>
    </source>
</evidence>
<reference evidence="3 5" key="1">
    <citation type="journal article" date="2016" name="Plant Dis.">
        <title>Improved production of propionic acid using genome shuffling.</title>
        <authorList>
            <person name="Luna-Flores C.H."/>
            <person name="Palfreyman R.W."/>
            <person name="Kromer J.O."/>
            <person name="Nielsen L.K."/>
            <person name="Marcellin E."/>
        </authorList>
    </citation>
    <scope>NUCLEOTIDE SEQUENCE [LARGE SCALE GENOMIC DNA]</scope>
    <source>
        <strain evidence="3 5">F3E8</strain>
    </source>
</reference>
<protein>
    <submittedName>
        <fullName evidence="2">Uncharacterized protein</fullName>
    </submittedName>
</protein>
<keyword evidence="1" id="KW-0812">Transmembrane</keyword>
<dbReference type="Proteomes" id="UP000178666">
    <property type="component" value="Chromosome"/>
</dbReference>
<keyword evidence="1" id="KW-0472">Membrane</keyword>
<evidence type="ECO:0000313" key="5">
    <source>
        <dbReference type="Proteomes" id="UP000178666"/>
    </source>
</evidence>
<sequence>MDDAGKQFLAADLWLIGCCVVYLLWWVLAFRPTNPVTGFRSGWLLIPASVAGVVAVVLAIRVGAGAPAKASLIDSKLLVVLGIVAYVVLAVGTWLAFRRPVTTELILIVGWAVLALYEVDKLWGTQLLGRRGAIILVVLVLVVLAICLVCYTVYYRLSALPGLIVGAVPLTLGAIVMAIMAVAIARSKTG</sequence>
<keyword evidence="1" id="KW-1133">Transmembrane helix</keyword>
<proteinExistence type="predicted"/>
<feature type="transmembrane region" description="Helical" evidence="1">
    <location>
        <begin position="76"/>
        <end position="97"/>
    </location>
</feature>
<feature type="transmembrane region" description="Helical" evidence="1">
    <location>
        <begin position="12"/>
        <end position="30"/>
    </location>
</feature>
<keyword evidence="5" id="KW-1185">Reference proteome</keyword>
<organism evidence="2 4">
    <name type="scientific">Acidipropionibacterium acidipropionici</name>
    <dbReference type="NCBI Taxonomy" id="1748"/>
    <lineage>
        <taxon>Bacteria</taxon>
        <taxon>Bacillati</taxon>
        <taxon>Actinomycetota</taxon>
        <taxon>Actinomycetes</taxon>
        <taxon>Propionibacteriales</taxon>
        <taxon>Propionibacteriaceae</taxon>
        <taxon>Acidipropionibacterium</taxon>
    </lineage>
</organism>
<feature type="transmembrane region" description="Helical" evidence="1">
    <location>
        <begin position="160"/>
        <end position="185"/>
    </location>
</feature>